<evidence type="ECO:0000313" key="2">
    <source>
        <dbReference type="EMBL" id="GBM96324.1"/>
    </source>
</evidence>
<sequence>MCLATTTFCLILYFRSPAVKQPRLNNDAKVQKEKDEKVKPDVQIDVEDTRELSTKENLVDGASIAIYKIMNADSDVLGQGKIDSKKDTEESSNENSPD</sequence>
<feature type="region of interest" description="Disordered" evidence="1">
    <location>
        <begin position="78"/>
        <end position="98"/>
    </location>
</feature>
<proteinExistence type="predicted"/>
<dbReference type="AlphaFoldDB" id="A0A4Y2K1Y3"/>
<keyword evidence="3" id="KW-1185">Reference proteome</keyword>
<gene>
    <name evidence="2" type="ORF">AVEN_197473_1</name>
</gene>
<name>A0A4Y2K1Y3_ARAVE</name>
<organism evidence="2 3">
    <name type="scientific">Araneus ventricosus</name>
    <name type="common">Orbweaver spider</name>
    <name type="synonym">Epeira ventricosa</name>
    <dbReference type="NCBI Taxonomy" id="182803"/>
    <lineage>
        <taxon>Eukaryota</taxon>
        <taxon>Metazoa</taxon>
        <taxon>Ecdysozoa</taxon>
        <taxon>Arthropoda</taxon>
        <taxon>Chelicerata</taxon>
        <taxon>Arachnida</taxon>
        <taxon>Araneae</taxon>
        <taxon>Araneomorphae</taxon>
        <taxon>Entelegynae</taxon>
        <taxon>Araneoidea</taxon>
        <taxon>Araneidae</taxon>
        <taxon>Araneus</taxon>
    </lineage>
</organism>
<protein>
    <submittedName>
        <fullName evidence="2">Uncharacterized protein</fullName>
    </submittedName>
</protein>
<evidence type="ECO:0000256" key="1">
    <source>
        <dbReference type="SAM" id="MobiDB-lite"/>
    </source>
</evidence>
<evidence type="ECO:0000313" key="3">
    <source>
        <dbReference type="Proteomes" id="UP000499080"/>
    </source>
</evidence>
<dbReference type="Proteomes" id="UP000499080">
    <property type="component" value="Unassembled WGS sequence"/>
</dbReference>
<dbReference type="EMBL" id="BGPR01112847">
    <property type="protein sequence ID" value="GBM96324.1"/>
    <property type="molecule type" value="Genomic_DNA"/>
</dbReference>
<feature type="non-terminal residue" evidence="2">
    <location>
        <position position="98"/>
    </location>
</feature>
<comment type="caution">
    <text evidence="2">The sequence shown here is derived from an EMBL/GenBank/DDBJ whole genome shotgun (WGS) entry which is preliminary data.</text>
</comment>
<accession>A0A4Y2K1Y3</accession>
<reference evidence="2 3" key="1">
    <citation type="journal article" date="2019" name="Sci. Rep.">
        <title>Orb-weaving spider Araneus ventricosus genome elucidates the spidroin gene catalogue.</title>
        <authorList>
            <person name="Kono N."/>
            <person name="Nakamura H."/>
            <person name="Ohtoshi R."/>
            <person name="Moran D.A.P."/>
            <person name="Shinohara A."/>
            <person name="Yoshida Y."/>
            <person name="Fujiwara M."/>
            <person name="Mori M."/>
            <person name="Tomita M."/>
            <person name="Arakawa K."/>
        </authorList>
    </citation>
    <scope>NUCLEOTIDE SEQUENCE [LARGE SCALE GENOMIC DNA]</scope>
</reference>